<feature type="domain" description="ABC transporter" evidence="10">
    <location>
        <begin position="373"/>
        <end position="613"/>
    </location>
</feature>
<accession>A0A2T1C1Y3</accession>
<dbReference type="InterPro" id="IPR017871">
    <property type="entry name" value="ABC_transporter-like_CS"/>
</dbReference>
<dbReference type="GO" id="GO:0015421">
    <property type="term" value="F:ABC-type oligopeptide transporter activity"/>
    <property type="evidence" value="ECO:0007669"/>
    <property type="project" value="TreeGrafter"/>
</dbReference>
<evidence type="ECO:0000259" key="10">
    <source>
        <dbReference type="PROSITE" id="PS50893"/>
    </source>
</evidence>
<dbReference type="SMART" id="SM00382">
    <property type="entry name" value="AAA"/>
    <property type="match status" value="1"/>
</dbReference>
<keyword evidence="13" id="KW-1185">Reference proteome</keyword>
<comment type="caution">
    <text evidence="12">The sequence shown here is derived from an EMBL/GenBank/DDBJ whole genome shotgun (WGS) entry which is preliminary data.</text>
</comment>
<dbReference type="PROSITE" id="PS50893">
    <property type="entry name" value="ABC_TRANSPORTER_2"/>
    <property type="match status" value="1"/>
</dbReference>
<reference evidence="12 13" key="1">
    <citation type="submission" date="2018-02" db="EMBL/GenBank/DDBJ databases">
        <authorList>
            <person name="Cohen D.B."/>
            <person name="Kent A.D."/>
        </authorList>
    </citation>
    <scope>NUCLEOTIDE SEQUENCE [LARGE SCALE GENOMIC DNA]</scope>
    <source>
        <strain evidence="12 13">CCAP 1448/3</strain>
    </source>
</reference>
<dbReference type="GO" id="GO:0005524">
    <property type="term" value="F:ATP binding"/>
    <property type="evidence" value="ECO:0007669"/>
    <property type="project" value="UniProtKB-KW"/>
</dbReference>
<gene>
    <name evidence="12" type="ORF">C7B64_13940</name>
</gene>
<keyword evidence="8 9" id="KW-0472">Membrane</keyword>
<protein>
    <submittedName>
        <fullName evidence="12">Multidrug ABC transporter ATP-binding protein</fullName>
    </submittedName>
</protein>
<evidence type="ECO:0000313" key="13">
    <source>
        <dbReference type="Proteomes" id="UP000238762"/>
    </source>
</evidence>
<dbReference type="SUPFAM" id="SSF52540">
    <property type="entry name" value="P-loop containing nucleoside triphosphate hydrolases"/>
    <property type="match status" value="1"/>
</dbReference>
<feature type="domain" description="ABC transmembrane type-1" evidence="11">
    <location>
        <begin position="43"/>
        <end position="338"/>
    </location>
</feature>
<keyword evidence="5" id="KW-0547">Nucleotide-binding</keyword>
<feature type="transmembrane region" description="Helical" evidence="9">
    <location>
        <begin position="189"/>
        <end position="209"/>
    </location>
</feature>
<evidence type="ECO:0000259" key="11">
    <source>
        <dbReference type="PROSITE" id="PS50929"/>
    </source>
</evidence>
<keyword evidence="2" id="KW-0813">Transport</keyword>
<sequence length="622" mass="69831">MPNKNINEPAKSLNAKFKEALSRLGDLPKTFRLVWFAAKGWTIAWFILLIVQGLLPGATVYLTKLVVDGLKLAIEVARQTRDFGASFQVLSAPAIWMALVLIVTELLQGLVNWVRTVQSELLQDYISGLIQQKSVAADIAFYESPEYYDKLERARSDASSRSLSLLENSGSLLQNSITLLTMAAVLIPYGWWLPIALIVSMFPALIVVMRANQEYYQWWQKTTTDRRKSQYYELLLTLGSFAPEVRLFSLGSYYQSAYQALRQRLRDERLRLMVNQSMARLLAGTCGLVIAGGAMVWMVWRALLGLVTLGDLALFYQAFNRGQGLTRTLLGNVGQVYTNSLFIGNLFEFLLLEPKITDPPQPVSVPSTIKSGISFKNVSFHYPGTERSVLQNFNFTIPAGKIVAIVGDNGAGKSTLIKLLCRFYDPDSGSIELDGIDFRDFSQQELRRLITVLFQDPAPYQDKAFQNIALGDLSMSADRADIETAARAAGAHEVINRLPQKYDQVLGKWFADGTDLSGGEWQRVALARAFFRRAQIIILDEPTSAMDSWAEADWLERFRTLANGRTALVITHRFTLAMRADIIHVMRNGQIVESGTHKELLEQGGFYAQSWETQINTDFINQ</sequence>
<dbReference type="FunFam" id="3.40.50.300:FF:000221">
    <property type="entry name" value="Multidrug ABC transporter ATP-binding protein"/>
    <property type="match status" value="1"/>
</dbReference>
<proteinExistence type="predicted"/>
<evidence type="ECO:0000256" key="7">
    <source>
        <dbReference type="ARBA" id="ARBA00022989"/>
    </source>
</evidence>
<dbReference type="Gene3D" id="3.40.50.300">
    <property type="entry name" value="P-loop containing nucleotide triphosphate hydrolases"/>
    <property type="match status" value="1"/>
</dbReference>
<feature type="transmembrane region" description="Helical" evidence="9">
    <location>
        <begin position="43"/>
        <end position="62"/>
    </location>
</feature>
<dbReference type="InterPro" id="IPR027417">
    <property type="entry name" value="P-loop_NTPase"/>
</dbReference>
<keyword evidence="7 9" id="KW-1133">Transmembrane helix</keyword>
<dbReference type="GO" id="GO:0005886">
    <property type="term" value="C:plasma membrane"/>
    <property type="evidence" value="ECO:0007669"/>
    <property type="project" value="UniProtKB-SubCell"/>
</dbReference>
<keyword evidence="6 12" id="KW-0067">ATP-binding</keyword>
<evidence type="ECO:0000256" key="1">
    <source>
        <dbReference type="ARBA" id="ARBA00004651"/>
    </source>
</evidence>
<comment type="subcellular location">
    <subcellularLocation>
        <location evidence="1">Cell membrane</location>
        <topology evidence="1">Multi-pass membrane protein</topology>
    </subcellularLocation>
</comment>
<reference evidence="12 13" key="2">
    <citation type="submission" date="2018-03" db="EMBL/GenBank/DDBJ databases">
        <title>The ancient ancestry and fast evolution of plastids.</title>
        <authorList>
            <person name="Moore K.R."/>
            <person name="Magnabosco C."/>
            <person name="Momper L."/>
            <person name="Gold D.A."/>
            <person name="Bosak T."/>
            <person name="Fournier G.P."/>
        </authorList>
    </citation>
    <scope>NUCLEOTIDE SEQUENCE [LARGE SCALE GENOMIC DNA]</scope>
    <source>
        <strain evidence="12 13">CCAP 1448/3</strain>
    </source>
</reference>
<dbReference type="InterPro" id="IPR039421">
    <property type="entry name" value="Type_1_exporter"/>
</dbReference>
<dbReference type="GO" id="GO:0016887">
    <property type="term" value="F:ATP hydrolysis activity"/>
    <property type="evidence" value="ECO:0007669"/>
    <property type="project" value="InterPro"/>
</dbReference>
<evidence type="ECO:0000256" key="5">
    <source>
        <dbReference type="ARBA" id="ARBA00022741"/>
    </source>
</evidence>
<evidence type="ECO:0000256" key="9">
    <source>
        <dbReference type="SAM" id="Phobius"/>
    </source>
</evidence>
<evidence type="ECO:0000256" key="8">
    <source>
        <dbReference type="ARBA" id="ARBA00023136"/>
    </source>
</evidence>
<dbReference type="PANTHER" id="PTHR43394:SF1">
    <property type="entry name" value="ATP-BINDING CASSETTE SUB-FAMILY B MEMBER 10, MITOCHONDRIAL"/>
    <property type="match status" value="1"/>
</dbReference>
<dbReference type="Gene3D" id="1.20.1560.10">
    <property type="entry name" value="ABC transporter type 1, transmembrane domain"/>
    <property type="match status" value="1"/>
</dbReference>
<dbReference type="InterPro" id="IPR003593">
    <property type="entry name" value="AAA+_ATPase"/>
</dbReference>
<evidence type="ECO:0000313" key="12">
    <source>
        <dbReference type="EMBL" id="PSB02279.1"/>
    </source>
</evidence>
<evidence type="ECO:0000256" key="6">
    <source>
        <dbReference type="ARBA" id="ARBA00022840"/>
    </source>
</evidence>
<feature type="transmembrane region" description="Helical" evidence="9">
    <location>
        <begin position="83"/>
        <end position="103"/>
    </location>
</feature>
<dbReference type="RefSeq" id="WP_106289267.1">
    <property type="nucleotide sequence ID" value="NZ_CAWNTC010000081.1"/>
</dbReference>
<dbReference type="PANTHER" id="PTHR43394">
    <property type="entry name" value="ATP-DEPENDENT PERMEASE MDL1, MITOCHONDRIAL"/>
    <property type="match status" value="1"/>
</dbReference>
<dbReference type="EMBL" id="PVWJ01000066">
    <property type="protein sequence ID" value="PSB02279.1"/>
    <property type="molecule type" value="Genomic_DNA"/>
</dbReference>
<feature type="transmembrane region" description="Helical" evidence="9">
    <location>
        <begin position="279"/>
        <end position="300"/>
    </location>
</feature>
<dbReference type="InterPro" id="IPR003439">
    <property type="entry name" value="ABC_transporter-like_ATP-bd"/>
</dbReference>
<dbReference type="Proteomes" id="UP000238762">
    <property type="component" value="Unassembled WGS sequence"/>
</dbReference>
<keyword evidence="3" id="KW-1003">Cell membrane</keyword>
<dbReference type="InterPro" id="IPR011527">
    <property type="entry name" value="ABC1_TM_dom"/>
</dbReference>
<organism evidence="12 13">
    <name type="scientific">Merismopedia glauca CCAP 1448/3</name>
    <dbReference type="NCBI Taxonomy" id="1296344"/>
    <lineage>
        <taxon>Bacteria</taxon>
        <taxon>Bacillati</taxon>
        <taxon>Cyanobacteriota</taxon>
        <taxon>Cyanophyceae</taxon>
        <taxon>Synechococcales</taxon>
        <taxon>Merismopediaceae</taxon>
        <taxon>Merismopedia</taxon>
    </lineage>
</organism>
<evidence type="ECO:0000256" key="3">
    <source>
        <dbReference type="ARBA" id="ARBA00022475"/>
    </source>
</evidence>
<dbReference type="PROSITE" id="PS50929">
    <property type="entry name" value="ABC_TM1F"/>
    <property type="match status" value="1"/>
</dbReference>
<dbReference type="Pfam" id="PF00005">
    <property type="entry name" value="ABC_tran"/>
    <property type="match status" value="1"/>
</dbReference>
<evidence type="ECO:0000256" key="2">
    <source>
        <dbReference type="ARBA" id="ARBA00022448"/>
    </source>
</evidence>
<dbReference type="OrthoDB" id="9762790at2"/>
<name>A0A2T1C1Y3_9CYAN</name>
<dbReference type="InterPro" id="IPR036640">
    <property type="entry name" value="ABC1_TM_sf"/>
</dbReference>
<dbReference type="SUPFAM" id="SSF90123">
    <property type="entry name" value="ABC transporter transmembrane region"/>
    <property type="match status" value="1"/>
</dbReference>
<dbReference type="AlphaFoldDB" id="A0A2T1C1Y3"/>
<evidence type="ECO:0000256" key="4">
    <source>
        <dbReference type="ARBA" id="ARBA00022692"/>
    </source>
</evidence>
<keyword evidence="4 9" id="KW-0812">Transmembrane</keyword>
<dbReference type="PROSITE" id="PS00211">
    <property type="entry name" value="ABC_TRANSPORTER_1"/>
    <property type="match status" value="1"/>
</dbReference>